<evidence type="ECO:0000313" key="2">
    <source>
        <dbReference type="Proteomes" id="UP000231279"/>
    </source>
</evidence>
<reference evidence="2" key="1">
    <citation type="journal article" date="2018" name="Gigascience">
        <title>Genome assembly of the Pink Ipe (Handroanthus impetiginosus, Bignoniaceae), a highly valued, ecologically keystone Neotropical timber forest tree.</title>
        <authorList>
            <person name="Silva-Junior O.B."/>
            <person name="Grattapaglia D."/>
            <person name="Novaes E."/>
            <person name="Collevatti R.G."/>
        </authorList>
    </citation>
    <scope>NUCLEOTIDE SEQUENCE [LARGE SCALE GENOMIC DNA]</scope>
    <source>
        <strain evidence="2">cv. UFG-1</strain>
    </source>
</reference>
<proteinExistence type="predicted"/>
<accession>A0A2G9HQH9</accession>
<evidence type="ECO:0000313" key="1">
    <source>
        <dbReference type="EMBL" id="PIN19778.1"/>
    </source>
</evidence>
<comment type="caution">
    <text evidence="1">The sequence shown here is derived from an EMBL/GenBank/DDBJ whole genome shotgun (WGS) entry which is preliminary data.</text>
</comment>
<gene>
    <name evidence="1" type="ORF">CDL12_07537</name>
</gene>
<dbReference type="EMBL" id="NKXS01001222">
    <property type="protein sequence ID" value="PIN19778.1"/>
    <property type="molecule type" value="Genomic_DNA"/>
</dbReference>
<dbReference type="Proteomes" id="UP000231279">
    <property type="component" value="Unassembled WGS sequence"/>
</dbReference>
<protein>
    <submittedName>
        <fullName evidence="1">Uncharacterized protein</fullName>
    </submittedName>
</protein>
<name>A0A2G9HQH9_9LAMI</name>
<organism evidence="1 2">
    <name type="scientific">Handroanthus impetiginosus</name>
    <dbReference type="NCBI Taxonomy" id="429701"/>
    <lineage>
        <taxon>Eukaryota</taxon>
        <taxon>Viridiplantae</taxon>
        <taxon>Streptophyta</taxon>
        <taxon>Embryophyta</taxon>
        <taxon>Tracheophyta</taxon>
        <taxon>Spermatophyta</taxon>
        <taxon>Magnoliopsida</taxon>
        <taxon>eudicotyledons</taxon>
        <taxon>Gunneridae</taxon>
        <taxon>Pentapetalae</taxon>
        <taxon>asterids</taxon>
        <taxon>lamiids</taxon>
        <taxon>Lamiales</taxon>
        <taxon>Bignoniaceae</taxon>
        <taxon>Crescentiina</taxon>
        <taxon>Tabebuia alliance</taxon>
        <taxon>Handroanthus</taxon>
    </lineage>
</organism>
<keyword evidence="2" id="KW-1185">Reference proteome</keyword>
<sequence>MLQKMHTEKTLRACKMKNVYPRGGQKICTRRKIFNWQLNFVSALGHKDMHGCILLGQKRKLNLEFSALWHVLHELWRKFV</sequence>
<dbReference type="AlphaFoldDB" id="A0A2G9HQH9"/>